<feature type="compositionally biased region" description="Basic and acidic residues" evidence="1">
    <location>
        <begin position="25"/>
        <end position="44"/>
    </location>
</feature>
<feature type="region of interest" description="Disordered" evidence="1">
    <location>
        <begin position="21"/>
        <end position="44"/>
    </location>
</feature>
<proteinExistence type="predicted"/>
<evidence type="ECO:0000256" key="1">
    <source>
        <dbReference type="SAM" id="MobiDB-lite"/>
    </source>
</evidence>
<feature type="compositionally biased region" description="Basic and acidic residues" evidence="1">
    <location>
        <begin position="98"/>
        <end position="115"/>
    </location>
</feature>
<dbReference type="EMBL" id="QGKV02001556">
    <property type="protein sequence ID" value="KAF3520367.1"/>
    <property type="molecule type" value="Genomic_DNA"/>
</dbReference>
<reference evidence="2 3" key="1">
    <citation type="journal article" date="2020" name="BMC Genomics">
        <title>Intraspecific diversification of the crop wild relative Brassica cretica Lam. using demographic model selection.</title>
        <authorList>
            <person name="Kioukis A."/>
            <person name="Michalopoulou V.A."/>
            <person name="Briers L."/>
            <person name="Pirintsos S."/>
            <person name="Studholme D.J."/>
            <person name="Pavlidis P."/>
            <person name="Sarris P.F."/>
        </authorList>
    </citation>
    <scope>NUCLEOTIDE SEQUENCE [LARGE SCALE GENOMIC DNA]</scope>
    <source>
        <strain evidence="3">cv. PFS-1207/04</strain>
    </source>
</reference>
<comment type="caution">
    <text evidence="2">The sequence shown here is derived from an EMBL/GenBank/DDBJ whole genome shotgun (WGS) entry which is preliminary data.</text>
</comment>
<feature type="region of interest" description="Disordered" evidence="1">
    <location>
        <begin position="73"/>
        <end position="115"/>
    </location>
</feature>
<protein>
    <submittedName>
        <fullName evidence="2">Uncharacterized protein</fullName>
    </submittedName>
</protein>
<accession>A0ABQ7B261</accession>
<organism evidence="2 3">
    <name type="scientific">Brassica cretica</name>
    <name type="common">Mustard</name>
    <dbReference type="NCBI Taxonomy" id="69181"/>
    <lineage>
        <taxon>Eukaryota</taxon>
        <taxon>Viridiplantae</taxon>
        <taxon>Streptophyta</taxon>
        <taxon>Embryophyta</taxon>
        <taxon>Tracheophyta</taxon>
        <taxon>Spermatophyta</taxon>
        <taxon>Magnoliopsida</taxon>
        <taxon>eudicotyledons</taxon>
        <taxon>Gunneridae</taxon>
        <taxon>Pentapetalae</taxon>
        <taxon>rosids</taxon>
        <taxon>malvids</taxon>
        <taxon>Brassicales</taxon>
        <taxon>Brassicaceae</taxon>
        <taxon>Brassiceae</taxon>
        <taxon>Brassica</taxon>
    </lineage>
</organism>
<gene>
    <name evidence="2" type="ORF">DY000_02062369</name>
</gene>
<dbReference type="Proteomes" id="UP000266723">
    <property type="component" value="Unassembled WGS sequence"/>
</dbReference>
<evidence type="ECO:0000313" key="2">
    <source>
        <dbReference type="EMBL" id="KAF3520367.1"/>
    </source>
</evidence>
<sequence length="141" mass="16408">MALGKKRFHLEAVDVVALDCPQDPSEQHRTQEGVTKLETRDHHAATNHAFRRVSDLRSDPDPEAYINKSDLVRVPERPKTPSISVYFDGEDQSNPDTTNKEERREEEAKDEAECLNRTVDARWPETRLKQPPRERAFCWRN</sequence>
<evidence type="ECO:0000313" key="3">
    <source>
        <dbReference type="Proteomes" id="UP000266723"/>
    </source>
</evidence>
<keyword evidence="3" id="KW-1185">Reference proteome</keyword>
<name>A0ABQ7B261_BRACR</name>